<accession>M7T3A7</accession>
<keyword evidence="3" id="KW-1185">Reference proteome</keyword>
<organism evidence="2 3">
    <name type="scientific">Eutypa lata (strain UCR-EL1)</name>
    <name type="common">Grapevine dieback disease fungus</name>
    <name type="synonym">Eutypa armeniacae</name>
    <dbReference type="NCBI Taxonomy" id="1287681"/>
    <lineage>
        <taxon>Eukaryota</taxon>
        <taxon>Fungi</taxon>
        <taxon>Dikarya</taxon>
        <taxon>Ascomycota</taxon>
        <taxon>Pezizomycotina</taxon>
        <taxon>Sordariomycetes</taxon>
        <taxon>Xylariomycetidae</taxon>
        <taxon>Xylariales</taxon>
        <taxon>Diatrypaceae</taxon>
        <taxon>Eutypa</taxon>
    </lineage>
</organism>
<feature type="compositionally biased region" description="Basic and acidic residues" evidence="1">
    <location>
        <begin position="1"/>
        <end position="10"/>
    </location>
</feature>
<evidence type="ECO:0000313" key="3">
    <source>
        <dbReference type="Proteomes" id="UP000012174"/>
    </source>
</evidence>
<dbReference type="HOGENOM" id="CLU_785339_0_0_1"/>
<feature type="compositionally biased region" description="Acidic residues" evidence="1">
    <location>
        <begin position="264"/>
        <end position="288"/>
    </location>
</feature>
<evidence type="ECO:0000256" key="1">
    <source>
        <dbReference type="SAM" id="MobiDB-lite"/>
    </source>
</evidence>
<feature type="compositionally biased region" description="Basic and acidic residues" evidence="1">
    <location>
        <begin position="253"/>
        <end position="263"/>
    </location>
</feature>
<reference evidence="3" key="1">
    <citation type="journal article" date="2013" name="Genome Announc.">
        <title>Draft genome sequence of the grapevine dieback fungus Eutypa lata UCR-EL1.</title>
        <authorList>
            <person name="Blanco-Ulate B."/>
            <person name="Rolshausen P.E."/>
            <person name="Cantu D."/>
        </authorList>
    </citation>
    <scope>NUCLEOTIDE SEQUENCE [LARGE SCALE GENOMIC DNA]</scope>
    <source>
        <strain evidence="3">UCR-EL1</strain>
    </source>
</reference>
<sequence>MATSREERMQQRMRGAGPNPYSLSEGAPSVTEVLEAPEVQPARAEAEVEDDDDELESLPAAVPTPRSHSSIVSRLSAGPGIIEEEVTESPVEAPGSGHRRRIRLSNAATQSARLQRAVMEEENGLTGEFTTSSPLARKTTRMSGTTTTTTGLPSALSTRASARMAAVASSSSPAAGGVSSSPSLRRPPRKSNSTVASGGSVRSVRSQDRRSTLSTVLGEDDIDELSSPLAAGTSSARKPQSKAQKTNKKNKKFPLEQQRRPEPIEEEEEEQQVLEVDDDDNEQAEAEEIDVHEAARRIGRKRPRASPAREESPELNAEPVDKAEPARKRRQQQKRLQESPAKQAQPKKAGSRW</sequence>
<feature type="compositionally biased region" description="Low complexity" evidence="1">
    <location>
        <begin position="159"/>
        <end position="204"/>
    </location>
</feature>
<gene>
    <name evidence="2" type="ORF">UCREL1_1899</name>
</gene>
<evidence type="ECO:0000313" key="2">
    <source>
        <dbReference type="EMBL" id="EMR71052.1"/>
    </source>
</evidence>
<dbReference type="Proteomes" id="UP000012174">
    <property type="component" value="Unassembled WGS sequence"/>
</dbReference>
<dbReference type="EMBL" id="KB705715">
    <property type="protein sequence ID" value="EMR71052.1"/>
    <property type="molecule type" value="Genomic_DNA"/>
</dbReference>
<feature type="region of interest" description="Disordered" evidence="1">
    <location>
        <begin position="1"/>
        <end position="353"/>
    </location>
</feature>
<feature type="compositionally biased region" description="Low complexity" evidence="1">
    <location>
        <begin position="141"/>
        <end position="150"/>
    </location>
</feature>
<proteinExistence type="predicted"/>
<feature type="compositionally biased region" description="Acidic residues" evidence="1">
    <location>
        <begin position="47"/>
        <end position="56"/>
    </location>
</feature>
<name>M7T3A7_EUTLA</name>
<dbReference type="AlphaFoldDB" id="M7T3A7"/>
<protein>
    <submittedName>
        <fullName evidence="2">Uncharacterized protein</fullName>
    </submittedName>
</protein>
<dbReference type="KEGG" id="ela:UCREL1_1899"/>
<dbReference type="OrthoDB" id="5377952at2759"/>